<feature type="non-terminal residue" evidence="1">
    <location>
        <position position="227"/>
    </location>
</feature>
<dbReference type="SUPFAM" id="SSF49899">
    <property type="entry name" value="Concanavalin A-like lectins/glucanases"/>
    <property type="match status" value="1"/>
</dbReference>
<gene>
    <name evidence="1" type="ORF">S06H3_22354</name>
</gene>
<evidence type="ECO:0000313" key="1">
    <source>
        <dbReference type="EMBL" id="GAI13817.1"/>
    </source>
</evidence>
<evidence type="ECO:0008006" key="2">
    <source>
        <dbReference type="Google" id="ProtNLM"/>
    </source>
</evidence>
<reference evidence="1" key="1">
    <citation type="journal article" date="2014" name="Front. Microbiol.">
        <title>High frequency of phylogenetically diverse reductive dehalogenase-homologous genes in deep subseafloor sedimentary metagenomes.</title>
        <authorList>
            <person name="Kawai M."/>
            <person name="Futagami T."/>
            <person name="Toyoda A."/>
            <person name="Takaki Y."/>
            <person name="Nishi S."/>
            <person name="Hori S."/>
            <person name="Arai W."/>
            <person name="Tsubouchi T."/>
            <person name="Morono Y."/>
            <person name="Uchiyama I."/>
            <person name="Ito T."/>
            <person name="Fujiyama A."/>
            <person name="Inagaki F."/>
            <person name="Takami H."/>
        </authorList>
    </citation>
    <scope>NUCLEOTIDE SEQUENCE</scope>
    <source>
        <strain evidence="1">Expedition CK06-06</strain>
    </source>
</reference>
<dbReference type="Pfam" id="PF13385">
    <property type="entry name" value="Laminin_G_3"/>
    <property type="match status" value="1"/>
</dbReference>
<comment type="caution">
    <text evidence="1">The sequence shown here is derived from an EMBL/GenBank/DDBJ whole genome shotgun (WGS) entry which is preliminary data.</text>
</comment>
<accession>X1L396</accession>
<sequence length="227" mass="25326">RASGTKDASDFDWQQRVNIGFSHDAANNYFEGVLDDVRIYDKALTQEEVIETMRGDPLLAGVPNPANGSTAYIREATSLNWSAGDNAAQHEVYFGTDRDAVDNADTTDTTGVYRGRQIGTSYTPPEGVEWGGGPYYWRIDENNTDATVSRGRIWNFTVADFIGIEDFEDYNDFEPDTIFDTWMDGWNVDTNGSEVGYAEPNFLAGGHFVETTIVHGGEQSMPYFYDN</sequence>
<organism evidence="1">
    <name type="scientific">marine sediment metagenome</name>
    <dbReference type="NCBI Taxonomy" id="412755"/>
    <lineage>
        <taxon>unclassified sequences</taxon>
        <taxon>metagenomes</taxon>
        <taxon>ecological metagenomes</taxon>
    </lineage>
</organism>
<protein>
    <recommendedName>
        <fullName evidence="2">LamG-like jellyroll fold domain-containing protein</fullName>
    </recommendedName>
</protein>
<dbReference type="AlphaFoldDB" id="X1L396"/>
<dbReference type="Gene3D" id="2.60.120.200">
    <property type="match status" value="1"/>
</dbReference>
<feature type="non-terminal residue" evidence="1">
    <location>
        <position position="1"/>
    </location>
</feature>
<dbReference type="InterPro" id="IPR013320">
    <property type="entry name" value="ConA-like_dom_sf"/>
</dbReference>
<proteinExistence type="predicted"/>
<dbReference type="EMBL" id="BARV01011930">
    <property type="protein sequence ID" value="GAI13817.1"/>
    <property type="molecule type" value="Genomic_DNA"/>
</dbReference>
<name>X1L396_9ZZZZ</name>